<organism evidence="2">
    <name type="scientific">anaerobic digester metagenome</name>
    <dbReference type="NCBI Taxonomy" id="1263854"/>
    <lineage>
        <taxon>unclassified sequences</taxon>
        <taxon>metagenomes</taxon>
        <taxon>ecological metagenomes</taxon>
    </lineage>
</organism>
<dbReference type="GO" id="GO:0008270">
    <property type="term" value="F:zinc ion binding"/>
    <property type="evidence" value="ECO:0007669"/>
    <property type="project" value="InterPro"/>
</dbReference>
<dbReference type="InterPro" id="IPR007527">
    <property type="entry name" value="Znf_SWIM"/>
</dbReference>
<dbReference type="EMBL" id="CAADRM010000013">
    <property type="protein sequence ID" value="VFU11573.1"/>
    <property type="molecule type" value="Genomic_DNA"/>
</dbReference>
<accession>A0A485LV94</accession>
<feature type="domain" description="SWIM-type" evidence="1">
    <location>
        <begin position="55"/>
        <end position="94"/>
    </location>
</feature>
<dbReference type="InterPro" id="IPR049245">
    <property type="entry name" value="DUF6880"/>
</dbReference>
<proteinExistence type="predicted"/>
<evidence type="ECO:0000313" key="2">
    <source>
        <dbReference type="EMBL" id="VFU11573.1"/>
    </source>
</evidence>
<gene>
    <name evidence="2" type="ORF">SCFA_110036</name>
</gene>
<reference evidence="2" key="1">
    <citation type="submission" date="2019-03" db="EMBL/GenBank/DDBJ databases">
        <authorList>
            <person name="Hao L."/>
        </authorList>
    </citation>
    <scope>NUCLEOTIDE SEQUENCE</scope>
</reference>
<dbReference type="AlphaFoldDB" id="A0A485LV94"/>
<dbReference type="InterPro" id="IPR011990">
    <property type="entry name" value="TPR-like_helical_dom_sf"/>
</dbReference>
<dbReference type="Gene3D" id="1.25.40.10">
    <property type="entry name" value="Tetratricopeptide repeat domain"/>
    <property type="match status" value="1"/>
</dbReference>
<dbReference type="Pfam" id="PF21810">
    <property type="entry name" value="DUF6880"/>
    <property type="match status" value="1"/>
</dbReference>
<protein>
    <recommendedName>
        <fullName evidence="1">SWIM-type domain-containing protein</fullName>
    </recommendedName>
</protein>
<dbReference type="SUPFAM" id="SSF48452">
    <property type="entry name" value="TPR-like"/>
    <property type="match status" value="1"/>
</dbReference>
<evidence type="ECO:0000259" key="1">
    <source>
        <dbReference type="PROSITE" id="PS50966"/>
    </source>
</evidence>
<name>A0A485LV94_9ZZZZ</name>
<sequence length="586" mass="67752">MKIDLNAYISEFTLRRLAGSQSYRLGVEYFHDSRVRSLREKSGSITASVVGAEKYRVQIKVDKTSMELEFSCSCPVGLDGKFCKHLVATGLYWLDKQQKESTRQTGKRAAVHLTVPEWLARQKKSVLVDLILEHADDDDDFWNWLEMHASLNDDGSIDVDRLKKCLSNVIFMDDFIDYHDSYDYFCRVENALDILENLLENGHAAEVMELAEHALTNVELAMHSLSDPGGYMDDIVSGLIDIHHRACRKARPNRKEMARKLFEWELGSEHDIFSGAADTYADVLGDEGLVEYRRLAEKAWTGVKPLGPGEKAQFDSYRYRLRSIMETLARREGNIDFLAEIKKSDLTRPVCFLEIAQLYQEAGRDDEALAWAERGIRAFEKNPDVQLVDFLADAYHRQGFHEKALSLIWLSFTLSPGLSRYLSLKKHARRSGAWPEWRDKAIALIRERLEHKKLTQNRSRGPMRLYNRIDHSLLVQIHLEENDVDSAWEEAKSGGCSDPLWMQLALRLEKSHPEESLKVYQQQIGAVINRKNNDAYQEAVRLLVRIRDLMTRLGKEEDFTPYLKQLGAEHSRKRNFMKLLEKKRWI</sequence>
<dbReference type="PROSITE" id="PS50966">
    <property type="entry name" value="ZF_SWIM"/>
    <property type="match status" value="1"/>
</dbReference>